<evidence type="ECO:0000313" key="8">
    <source>
        <dbReference type="Proteomes" id="UP000053558"/>
    </source>
</evidence>
<dbReference type="InterPro" id="IPR041036">
    <property type="entry name" value="GH5_C"/>
</dbReference>
<dbReference type="RefSeq" id="XP_007765184.1">
    <property type="nucleotide sequence ID" value="XM_007766994.1"/>
</dbReference>
<evidence type="ECO:0000313" key="7">
    <source>
        <dbReference type="EMBL" id="EIW85830.1"/>
    </source>
</evidence>
<dbReference type="GO" id="GO:0000272">
    <property type="term" value="P:polysaccharide catabolic process"/>
    <property type="evidence" value="ECO:0007669"/>
    <property type="project" value="InterPro"/>
</dbReference>
<dbReference type="InterPro" id="IPR001547">
    <property type="entry name" value="Glyco_hydro_5"/>
</dbReference>
<feature type="domain" description="Glycoside hydrolase family 5" evidence="5">
    <location>
        <begin position="80"/>
        <end position="139"/>
    </location>
</feature>
<dbReference type="KEGG" id="cput:CONPUDRAFT_135370"/>
<dbReference type="Gene3D" id="3.20.20.80">
    <property type="entry name" value="Glycosidases"/>
    <property type="match status" value="2"/>
</dbReference>
<evidence type="ECO:0000256" key="1">
    <source>
        <dbReference type="ARBA" id="ARBA00005641"/>
    </source>
</evidence>
<name>A0A5M3N363_CONPW</name>
<organism evidence="7 8">
    <name type="scientific">Coniophora puteana (strain RWD-64-598)</name>
    <name type="common">Brown rot fungus</name>
    <dbReference type="NCBI Taxonomy" id="741705"/>
    <lineage>
        <taxon>Eukaryota</taxon>
        <taxon>Fungi</taxon>
        <taxon>Dikarya</taxon>
        <taxon>Basidiomycota</taxon>
        <taxon>Agaricomycotina</taxon>
        <taxon>Agaricomycetes</taxon>
        <taxon>Agaricomycetidae</taxon>
        <taxon>Boletales</taxon>
        <taxon>Coniophorineae</taxon>
        <taxon>Coniophoraceae</taxon>
        <taxon>Coniophora</taxon>
    </lineage>
</organism>
<dbReference type="GeneID" id="19200753"/>
<evidence type="ECO:0000256" key="2">
    <source>
        <dbReference type="ARBA" id="ARBA00022801"/>
    </source>
</evidence>
<feature type="region of interest" description="Disordered" evidence="4">
    <location>
        <begin position="674"/>
        <end position="728"/>
    </location>
</feature>
<dbReference type="Pfam" id="PF18564">
    <property type="entry name" value="Glyco_hydro_5_C"/>
    <property type="match status" value="1"/>
</dbReference>
<feature type="region of interest" description="Disordered" evidence="4">
    <location>
        <begin position="516"/>
        <end position="536"/>
    </location>
</feature>
<dbReference type="AlphaFoldDB" id="A0A5M3N363"/>
<dbReference type="Proteomes" id="UP000053558">
    <property type="component" value="Unassembled WGS sequence"/>
</dbReference>
<dbReference type="InterPro" id="IPR013780">
    <property type="entry name" value="Glyco_hydro_b"/>
</dbReference>
<feature type="compositionally biased region" description="Low complexity" evidence="4">
    <location>
        <begin position="821"/>
        <end position="838"/>
    </location>
</feature>
<protein>
    <submittedName>
        <fullName evidence="7">Glycoside hydrolase family 5 protein</fullName>
    </submittedName>
</protein>
<dbReference type="GO" id="GO:1904462">
    <property type="term" value="P:ergosteryl 3-beta-D-glucoside catabolic process"/>
    <property type="evidence" value="ECO:0007669"/>
    <property type="project" value="TreeGrafter"/>
</dbReference>
<evidence type="ECO:0000259" key="5">
    <source>
        <dbReference type="Pfam" id="PF00150"/>
    </source>
</evidence>
<feature type="domain" description="Glycoside hydrolase family 5 C-terminal" evidence="6">
    <location>
        <begin position="750"/>
        <end position="818"/>
    </location>
</feature>
<feature type="compositionally biased region" description="Polar residues" evidence="4">
    <location>
        <begin position="718"/>
        <end position="728"/>
    </location>
</feature>
<dbReference type="Gene3D" id="2.60.40.1180">
    <property type="entry name" value="Golgi alpha-mannosidase II"/>
    <property type="match status" value="1"/>
</dbReference>
<keyword evidence="3" id="KW-0326">Glycosidase</keyword>
<evidence type="ECO:0000256" key="4">
    <source>
        <dbReference type="SAM" id="MobiDB-lite"/>
    </source>
</evidence>
<dbReference type="PANTHER" id="PTHR31308">
    <property type="match status" value="1"/>
</dbReference>
<feature type="compositionally biased region" description="Polar residues" evidence="4">
    <location>
        <begin position="676"/>
        <end position="711"/>
    </location>
</feature>
<reference evidence="8" key="1">
    <citation type="journal article" date="2012" name="Science">
        <title>The Paleozoic origin of enzymatic lignin decomposition reconstructed from 31 fungal genomes.</title>
        <authorList>
            <person name="Floudas D."/>
            <person name="Binder M."/>
            <person name="Riley R."/>
            <person name="Barry K."/>
            <person name="Blanchette R.A."/>
            <person name="Henrissat B."/>
            <person name="Martinez A.T."/>
            <person name="Otillar R."/>
            <person name="Spatafora J.W."/>
            <person name="Yadav J.S."/>
            <person name="Aerts A."/>
            <person name="Benoit I."/>
            <person name="Boyd A."/>
            <person name="Carlson A."/>
            <person name="Copeland A."/>
            <person name="Coutinho P.M."/>
            <person name="de Vries R.P."/>
            <person name="Ferreira P."/>
            <person name="Findley K."/>
            <person name="Foster B."/>
            <person name="Gaskell J."/>
            <person name="Glotzer D."/>
            <person name="Gorecki P."/>
            <person name="Heitman J."/>
            <person name="Hesse C."/>
            <person name="Hori C."/>
            <person name="Igarashi K."/>
            <person name="Jurgens J.A."/>
            <person name="Kallen N."/>
            <person name="Kersten P."/>
            <person name="Kohler A."/>
            <person name="Kuees U."/>
            <person name="Kumar T.K.A."/>
            <person name="Kuo A."/>
            <person name="LaButti K."/>
            <person name="Larrondo L.F."/>
            <person name="Lindquist E."/>
            <person name="Ling A."/>
            <person name="Lombard V."/>
            <person name="Lucas S."/>
            <person name="Lundell T."/>
            <person name="Martin R."/>
            <person name="McLaughlin D.J."/>
            <person name="Morgenstern I."/>
            <person name="Morin E."/>
            <person name="Murat C."/>
            <person name="Nagy L.G."/>
            <person name="Nolan M."/>
            <person name="Ohm R.A."/>
            <person name="Patyshakuliyeva A."/>
            <person name="Rokas A."/>
            <person name="Ruiz-Duenas F.J."/>
            <person name="Sabat G."/>
            <person name="Salamov A."/>
            <person name="Samejima M."/>
            <person name="Schmutz J."/>
            <person name="Slot J.C."/>
            <person name="St John F."/>
            <person name="Stenlid J."/>
            <person name="Sun H."/>
            <person name="Sun S."/>
            <person name="Syed K."/>
            <person name="Tsang A."/>
            <person name="Wiebenga A."/>
            <person name="Young D."/>
            <person name="Pisabarro A."/>
            <person name="Eastwood D.C."/>
            <person name="Martin F."/>
            <person name="Cullen D."/>
            <person name="Grigoriev I.V."/>
            <person name="Hibbett D.S."/>
        </authorList>
    </citation>
    <scope>NUCLEOTIDE SEQUENCE [LARGE SCALE GENOMIC DNA]</scope>
    <source>
        <strain evidence="8">RWD-64-598 SS2</strain>
    </source>
</reference>
<dbReference type="InterPro" id="IPR017853">
    <property type="entry name" value="GH"/>
</dbReference>
<accession>A0A5M3N363</accession>
<dbReference type="OrthoDB" id="9971853at2759"/>
<gene>
    <name evidence="7" type="ORF">CONPUDRAFT_135370</name>
</gene>
<proteinExistence type="inferred from homology"/>
<dbReference type="OMA" id="AACRYFA"/>
<dbReference type="EMBL" id="JH711574">
    <property type="protein sequence ID" value="EIW85830.1"/>
    <property type="molecule type" value="Genomic_DNA"/>
</dbReference>
<feature type="region of interest" description="Disordered" evidence="4">
    <location>
        <begin position="821"/>
        <end position="845"/>
    </location>
</feature>
<dbReference type="GO" id="GO:0050295">
    <property type="term" value="F:steryl-beta-glucosidase activity"/>
    <property type="evidence" value="ECO:0007669"/>
    <property type="project" value="TreeGrafter"/>
</dbReference>
<evidence type="ECO:0000259" key="6">
    <source>
        <dbReference type="Pfam" id="PF18564"/>
    </source>
</evidence>
<dbReference type="Pfam" id="PF00150">
    <property type="entry name" value="Cellulase"/>
    <property type="match status" value="1"/>
</dbReference>
<comment type="caution">
    <text evidence="7">The sequence shown here is derived from an EMBL/GenBank/DDBJ whole genome shotgun (WGS) entry which is preliminary data.</text>
</comment>
<feature type="compositionally biased region" description="Low complexity" evidence="4">
    <location>
        <begin position="520"/>
        <end position="533"/>
    </location>
</feature>
<dbReference type="SUPFAM" id="SSF51445">
    <property type="entry name" value="(Trans)glycosidases"/>
    <property type="match status" value="1"/>
</dbReference>
<dbReference type="PANTHER" id="PTHR31308:SF6">
    <property type="entry name" value="GLYCOSIDE HYDROLASE FAMILY 5 C-TERMINAL DOMAIN-CONTAINING PROTEIN"/>
    <property type="match status" value="1"/>
</dbReference>
<keyword evidence="8" id="KW-1185">Reference proteome</keyword>
<evidence type="ECO:0000256" key="3">
    <source>
        <dbReference type="ARBA" id="ARBA00023295"/>
    </source>
</evidence>
<dbReference type="InterPro" id="IPR052066">
    <property type="entry name" value="Glycosphingolipid_Hydrolases"/>
</dbReference>
<comment type="similarity">
    <text evidence="1">Belongs to the glycosyl hydrolase 5 (cellulase A) family.</text>
</comment>
<keyword evidence="2 7" id="KW-0378">Hydrolase</keyword>
<sequence length="950" mass="102637">MPSISADGPPHLVHTTANSFVDSAGRTLWLRGVNLSGSSKAPVGQPSYILEGYWEDAEAGGKDFIGQPFCLEDGSADVHLARLRGWGFNCIRYPVTWEALEHEGPGKYDHDFIHYTVRVLRKCAEYGFYVYMDPHQDVWSRFSGGSGAPFWTLHACGMDPRNFTATQAAILHSEFSPDPQSGGGGEHDPQKLPAMIWSTNYGRLVSQTLFALFFAGKVFAPKCVIDGVNIQDYLQGHFISAFKELAHVIAESAPELLDTCIIGWDGMNEPAEGFVGYEDLNIYPLKQGSTLKKGSTPTPAQSFKLGVGQAQVVDNWEFAAFGPKKSGTVTIDPAGKSIWLPEGGADDGTDEVDGVSKKWGWKRGKGWRLGTCIWALHGVWDVESGEILLPTYFRFSSGKGEVNFLKDHWLPHLDTYFSAIRVHHPNAIAFVQPPVFAKPPPVPESILGGRACYAAHYYDGLTLLTRHWNWFNADALGLIRGMYGTMLGAVRVGEGAIRKGLRDQLGYLKDDALQLGARPSSSSPSASTSFSSSEGDWKGRYPTLIGEIGTPMDMDSKRAYGYTDDGKYAGDYSRQERALDASLNAADGTNGIGWTVWTYCADSSHRWGDGWNMEDLSLWSAEGLRSSRTSGRLRMGSKAGKGSKVALLGSANSSGANTPAPGASALSLATTLPASRNSVPPSPATTHVVPSSIAGTNRSSVTLTTAANQPKSDAKFHSPSSTTSQRVPQPWSTPFAFLTDGARAYRAFARPWPVHTVGIPTSVEFDIGKASLKVVVRVTADDAPRAPASEEDVKKGEEDWRATEIFLPIVQFAADSAISSAPSSRSSSGLSTPAPSASMPTLAPNFASADPDDAYALSLDVKVSEGTWSVSGQTLRWWYDPPQASEAPKEVWIEVRRKGGVIKLKSLAVLECESVYEKDQGEGEDEPGREGKERTCATWLGECVDGCVVG</sequence>